<accession>A0ABX0IXI4</accession>
<dbReference type="Proteomes" id="UP000817854">
    <property type="component" value="Unassembled WGS sequence"/>
</dbReference>
<dbReference type="PANTHER" id="PTHR36529:SF1">
    <property type="entry name" value="GLYCOSYLTRANSFERASE"/>
    <property type="match status" value="1"/>
</dbReference>
<evidence type="ECO:0000313" key="2">
    <source>
        <dbReference type="Proteomes" id="UP000817854"/>
    </source>
</evidence>
<dbReference type="SUPFAM" id="SSF53448">
    <property type="entry name" value="Nucleotide-diphospho-sugar transferases"/>
    <property type="match status" value="1"/>
</dbReference>
<dbReference type="InterPro" id="IPR018641">
    <property type="entry name" value="Trfase_1_rSAM/seldom-assoc"/>
</dbReference>
<dbReference type="RefSeq" id="WP_140963749.1">
    <property type="nucleotide sequence ID" value="NZ_VEVQ02000012.1"/>
</dbReference>
<sequence length="224" mass="25516">MKDLKTAILIFANSAEYEATRKPFLYSKEVFESLNEHTLQLVKKTNLPYFLVTEKEQRGSSFGERFINAIQSVYDVGFDSLIIIGNDTPHLTTSKLVKVNQELYNTDIVLGSATDGGFYLLGIKKEHFDANLFLKLPWQKQNLATVLTKLFISNSISVSSLEVLSDIDNLKDVNAFINCFKKVYANLYHLLLQIRIRNAIISTSVFEKFFFLYQSTAYNKGSPI</sequence>
<organism evidence="1 2">
    <name type="scientific">Flavobacterium jejuense</name>
    <dbReference type="NCBI Taxonomy" id="1544455"/>
    <lineage>
        <taxon>Bacteria</taxon>
        <taxon>Pseudomonadati</taxon>
        <taxon>Bacteroidota</taxon>
        <taxon>Flavobacteriia</taxon>
        <taxon>Flavobacteriales</taxon>
        <taxon>Flavobacteriaceae</taxon>
        <taxon>Flavobacterium</taxon>
    </lineage>
</organism>
<dbReference type="Pfam" id="PF09837">
    <property type="entry name" value="DUF2064"/>
    <property type="match status" value="1"/>
</dbReference>
<keyword evidence="2" id="KW-1185">Reference proteome</keyword>
<dbReference type="PANTHER" id="PTHR36529">
    <property type="entry name" value="SLL1095 PROTEIN"/>
    <property type="match status" value="1"/>
</dbReference>
<protein>
    <submittedName>
        <fullName evidence="1">DUF2064 domain-containing protein</fullName>
    </submittedName>
</protein>
<reference evidence="1" key="1">
    <citation type="submission" date="2019-05" db="EMBL/GenBank/DDBJ databases">
        <authorList>
            <person name="Lianzixin W."/>
        </authorList>
    </citation>
    <scope>NUCLEOTIDE SEQUENCE</scope>
    <source>
        <strain evidence="1">EC11</strain>
    </source>
</reference>
<dbReference type="Gene3D" id="3.90.550.10">
    <property type="entry name" value="Spore Coat Polysaccharide Biosynthesis Protein SpsA, Chain A"/>
    <property type="match status" value="1"/>
</dbReference>
<dbReference type="InterPro" id="IPR029044">
    <property type="entry name" value="Nucleotide-diphossugar_trans"/>
</dbReference>
<proteinExistence type="predicted"/>
<name>A0ABX0IXI4_9FLAO</name>
<reference evidence="1" key="2">
    <citation type="submission" date="2020-02" db="EMBL/GenBank/DDBJ databases">
        <title>Flavobacterium profundi sp. nov., isolated from a deep-sea seamount.</title>
        <authorList>
            <person name="Zhang D.-C."/>
        </authorList>
    </citation>
    <scope>NUCLEOTIDE SEQUENCE</scope>
    <source>
        <strain evidence="1">EC11</strain>
    </source>
</reference>
<evidence type="ECO:0000313" key="1">
    <source>
        <dbReference type="EMBL" id="NHN27238.1"/>
    </source>
</evidence>
<dbReference type="EMBL" id="VEVQ02000012">
    <property type="protein sequence ID" value="NHN27238.1"/>
    <property type="molecule type" value="Genomic_DNA"/>
</dbReference>
<comment type="caution">
    <text evidence="1">The sequence shown here is derived from an EMBL/GenBank/DDBJ whole genome shotgun (WGS) entry which is preliminary data.</text>
</comment>
<gene>
    <name evidence="1" type="ORF">FIA58_016265</name>
</gene>